<name>A0A225AM34_TALAT</name>
<dbReference type="GeneID" id="31008530"/>
<gene>
    <name evidence="2" type="ORF">UA08_08774</name>
</gene>
<feature type="compositionally biased region" description="Basic and acidic residues" evidence="1">
    <location>
        <begin position="121"/>
        <end position="136"/>
    </location>
</feature>
<proteinExistence type="predicted"/>
<dbReference type="Proteomes" id="UP000214365">
    <property type="component" value="Unassembled WGS sequence"/>
</dbReference>
<comment type="caution">
    <text evidence="2">The sequence shown here is derived from an EMBL/GenBank/DDBJ whole genome shotgun (WGS) entry which is preliminary data.</text>
</comment>
<dbReference type="EMBL" id="LFMY01000016">
    <property type="protein sequence ID" value="OKL55986.1"/>
    <property type="molecule type" value="Genomic_DNA"/>
</dbReference>
<protein>
    <submittedName>
        <fullName evidence="2">Uncharacterized protein</fullName>
    </submittedName>
</protein>
<feature type="compositionally biased region" description="Basic and acidic residues" evidence="1">
    <location>
        <begin position="145"/>
        <end position="157"/>
    </location>
</feature>
<feature type="compositionally biased region" description="Polar residues" evidence="1">
    <location>
        <begin position="71"/>
        <end position="91"/>
    </location>
</feature>
<dbReference type="RefSeq" id="XP_020116107.1">
    <property type="nucleotide sequence ID" value="XM_020263674.1"/>
</dbReference>
<evidence type="ECO:0000313" key="2">
    <source>
        <dbReference type="EMBL" id="OKL55986.1"/>
    </source>
</evidence>
<reference evidence="2 3" key="1">
    <citation type="submission" date="2015-06" db="EMBL/GenBank/DDBJ databases">
        <title>Talaromyces atroroseus IBT 11181 draft genome.</title>
        <authorList>
            <person name="Rasmussen K.B."/>
            <person name="Rasmussen S."/>
            <person name="Petersen B."/>
            <person name="Sicheritz-Ponten T."/>
            <person name="Mortensen U.H."/>
            <person name="Thrane U."/>
        </authorList>
    </citation>
    <scope>NUCLEOTIDE SEQUENCE [LARGE SCALE GENOMIC DNA]</scope>
    <source>
        <strain evidence="2 3">IBT 11181</strain>
    </source>
</reference>
<sequence length="214" mass="23786">MFKTVCKLRAPTSSGYKPPFQLAHPRTRPYPRVSPISSTARAGLSHVSPRYISVPAVTPEPSAPVEVAPYPSSQGSDTPPQPRTLQSSSHKSPAKKINTVPKPRDEIALPQQSSAVSDSGTNKEKAPKLIAEKTESELESPNDELDTKPDAKSKGDLSLDEKVAEIRREVWGKWDLNHRPKSQFELDLRYNQDLQVLPTHLQPIEPPIDLFERE</sequence>
<feature type="region of interest" description="Disordered" evidence="1">
    <location>
        <begin position="1"/>
        <end position="157"/>
    </location>
</feature>
<organism evidence="2 3">
    <name type="scientific">Talaromyces atroroseus</name>
    <dbReference type="NCBI Taxonomy" id="1441469"/>
    <lineage>
        <taxon>Eukaryota</taxon>
        <taxon>Fungi</taxon>
        <taxon>Dikarya</taxon>
        <taxon>Ascomycota</taxon>
        <taxon>Pezizomycotina</taxon>
        <taxon>Eurotiomycetes</taxon>
        <taxon>Eurotiomycetidae</taxon>
        <taxon>Eurotiales</taxon>
        <taxon>Trichocomaceae</taxon>
        <taxon>Talaromyces</taxon>
        <taxon>Talaromyces sect. Trachyspermi</taxon>
    </lineage>
</organism>
<accession>A0A225AM34</accession>
<dbReference type="AlphaFoldDB" id="A0A225AM34"/>
<evidence type="ECO:0000256" key="1">
    <source>
        <dbReference type="SAM" id="MobiDB-lite"/>
    </source>
</evidence>
<feature type="compositionally biased region" description="Polar residues" evidence="1">
    <location>
        <begin position="110"/>
        <end position="120"/>
    </location>
</feature>
<keyword evidence="3" id="KW-1185">Reference proteome</keyword>
<evidence type="ECO:0000313" key="3">
    <source>
        <dbReference type="Proteomes" id="UP000214365"/>
    </source>
</evidence>